<name>A0A934SXM9_9BURK</name>
<dbReference type="InterPro" id="IPR035985">
    <property type="entry name" value="Ubiquitin-activating_enz"/>
</dbReference>
<dbReference type="PANTHER" id="PTHR43267:SF1">
    <property type="entry name" value="TRNA THREONYLCARBAMOYLADENOSINE DEHYDRATASE"/>
    <property type="match status" value="1"/>
</dbReference>
<evidence type="ECO:0000313" key="3">
    <source>
        <dbReference type="Proteomes" id="UP000622890"/>
    </source>
</evidence>
<proteinExistence type="predicted"/>
<dbReference type="GO" id="GO:0016779">
    <property type="term" value="F:nucleotidyltransferase activity"/>
    <property type="evidence" value="ECO:0007669"/>
    <property type="project" value="UniProtKB-KW"/>
</dbReference>
<keyword evidence="3" id="KW-1185">Reference proteome</keyword>
<dbReference type="InterPro" id="IPR000594">
    <property type="entry name" value="ThiF_NAD_FAD-bd"/>
</dbReference>
<dbReference type="InterPro" id="IPR045886">
    <property type="entry name" value="ThiF/MoeB/HesA"/>
</dbReference>
<dbReference type="EMBL" id="JAEPBG010000001">
    <property type="protein sequence ID" value="MBK4733643.1"/>
    <property type="molecule type" value="Genomic_DNA"/>
</dbReference>
<organism evidence="2 3">
    <name type="scientific">Noviherbaspirillum pedocola</name>
    <dbReference type="NCBI Taxonomy" id="2801341"/>
    <lineage>
        <taxon>Bacteria</taxon>
        <taxon>Pseudomonadati</taxon>
        <taxon>Pseudomonadota</taxon>
        <taxon>Betaproteobacteria</taxon>
        <taxon>Burkholderiales</taxon>
        <taxon>Oxalobacteraceae</taxon>
        <taxon>Noviherbaspirillum</taxon>
    </lineage>
</organism>
<dbReference type="CDD" id="cd01483">
    <property type="entry name" value="E1_enzyme_family"/>
    <property type="match status" value="1"/>
</dbReference>
<comment type="caution">
    <text evidence="2">The sequence shown here is derived from an EMBL/GenBank/DDBJ whole genome shotgun (WGS) entry which is preliminary data.</text>
</comment>
<dbReference type="Proteomes" id="UP000622890">
    <property type="component" value="Unassembled WGS sequence"/>
</dbReference>
<dbReference type="NCBIfam" id="NF006077">
    <property type="entry name" value="PRK08223.1"/>
    <property type="match status" value="1"/>
</dbReference>
<protein>
    <submittedName>
        <fullName evidence="2">ThiF family adenylyltransferase</fullName>
    </submittedName>
</protein>
<evidence type="ECO:0000259" key="1">
    <source>
        <dbReference type="Pfam" id="PF00899"/>
    </source>
</evidence>
<reference evidence="2" key="1">
    <citation type="submission" date="2021-01" db="EMBL/GenBank/DDBJ databases">
        <title>Genome sequence of strain Noviherbaspirillum sp. DKR-6.</title>
        <authorList>
            <person name="Chaudhary D.K."/>
        </authorList>
    </citation>
    <scope>NUCLEOTIDE SEQUENCE</scope>
    <source>
        <strain evidence="2">DKR-6</strain>
    </source>
</reference>
<dbReference type="SUPFAM" id="SSF69572">
    <property type="entry name" value="Activating enzymes of the ubiquitin-like proteins"/>
    <property type="match status" value="1"/>
</dbReference>
<gene>
    <name evidence="2" type="ORF">JJB74_03350</name>
</gene>
<dbReference type="AlphaFoldDB" id="A0A934SXM9"/>
<accession>A0A934SXM9</accession>
<keyword evidence="2" id="KW-0808">Transferase</keyword>
<dbReference type="GO" id="GO:0008641">
    <property type="term" value="F:ubiquitin-like modifier activating enzyme activity"/>
    <property type="evidence" value="ECO:0007669"/>
    <property type="project" value="InterPro"/>
</dbReference>
<dbReference type="Pfam" id="PF00899">
    <property type="entry name" value="ThiF"/>
    <property type="match status" value="1"/>
</dbReference>
<evidence type="ECO:0000313" key="2">
    <source>
        <dbReference type="EMBL" id="MBK4733643.1"/>
    </source>
</evidence>
<dbReference type="GO" id="GO:0061504">
    <property type="term" value="P:cyclic threonylcarbamoyladenosine biosynthetic process"/>
    <property type="evidence" value="ECO:0007669"/>
    <property type="project" value="TreeGrafter"/>
</dbReference>
<keyword evidence="2" id="KW-0548">Nucleotidyltransferase</keyword>
<dbReference type="PANTHER" id="PTHR43267">
    <property type="entry name" value="TRNA THREONYLCARBAMOYLADENOSINE DEHYDRATASE"/>
    <property type="match status" value="1"/>
</dbReference>
<dbReference type="RefSeq" id="WP_200590378.1">
    <property type="nucleotide sequence ID" value="NZ_JAEPBG010000001.1"/>
</dbReference>
<feature type="domain" description="THIF-type NAD/FAD binding fold" evidence="1">
    <location>
        <begin position="12"/>
        <end position="258"/>
    </location>
</feature>
<dbReference type="Gene3D" id="3.40.50.720">
    <property type="entry name" value="NAD(P)-binding Rossmann-like Domain"/>
    <property type="match status" value="1"/>
</dbReference>
<sequence length="286" mass="31949">MNKEFDYQRAFSRNIGWVTVEEQGRLRGARAAIAGLGGVGGSHLLTLARLGIGNFNIADFDHFEVHNFNRQAGAMMSTLGEPKAEVMARMARDINPEADVRVFGEGVTPENVDDFLKDVDIYVDSIDYFSVESRRLLFAESYRRGIPAVTAAPLGMGVGFLYFEPGKMSFEDYFQLEGHSRREQLLRFMAGLAPKAIHRHYLVVPEAVNFKEERGPSTGMSCDLCAGFTGTQVLKILLGRGKVRAVPWSLQFDAYAQKLAFTWRPGGNANPMQKLLLAIIRRHIKE</sequence>
<dbReference type="GO" id="GO:0061503">
    <property type="term" value="F:tRNA threonylcarbamoyladenosine dehydratase"/>
    <property type="evidence" value="ECO:0007669"/>
    <property type="project" value="TreeGrafter"/>
</dbReference>